<comment type="caution">
    <text evidence="2">The sequence shown here is derived from an EMBL/GenBank/DDBJ whole genome shotgun (WGS) entry which is preliminary data.</text>
</comment>
<evidence type="ECO:0000259" key="1">
    <source>
        <dbReference type="Pfam" id="PF12550"/>
    </source>
</evidence>
<evidence type="ECO:0000313" key="3">
    <source>
        <dbReference type="Proteomes" id="UP000243515"/>
    </source>
</evidence>
<protein>
    <recommendedName>
        <fullName evidence="1">Transcription activator GCR1-like domain-containing protein</fullName>
    </recommendedName>
</protein>
<dbReference type="InterPro" id="IPR022210">
    <property type="entry name" value="TF_GCR1-like"/>
</dbReference>
<dbReference type="EMBL" id="NPHW01000271">
    <property type="protein sequence ID" value="OXV12222.1"/>
    <property type="molecule type" value="Genomic_DNA"/>
</dbReference>
<dbReference type="Pfam" id="PF12550">
    <property type="entry name" value="GCR1_C"/>
    <property type="match status" value="1"/>
</dbReference>
<proteinExistence type="predicted"/>
<dbReference type="PANTHER" id="PTHR37784:SF2">
    <property type="entry name" value="HIGH-OSMOLARITY-INDUCED TRANSCRIPTION PROTEIN 1"/>
    <property type="match status" value="1"/>
</dbReference>
<dbReference type="GO" id="GO:0000978">
    <property type="term" value="F:RNA polymerase II cis-regulatory region sequence-specific DNA binding"/>
    <property type="evidence" value="ECO:0007669"/>
    <property type="project" value="TreeGrafter"/>
</dbReference>
<reference evidence="2 3" key="1">
    <citation type="journal article" date="2015" name="Environ. Microbiol.">
        <title>Metagenome sequence of Elaphomyces granulatus from sporocarp tissue reveals Ascomycota ectomycorrhizal fingerprints of genome expansion and a Proteobacteria-rich microbiome.</title>
        <authorList>
            <person name="Quandt C.A."/>
            <person name="Kohler A."/>
            <person name="Hesse C.N."/>
            <person name="Sharpton T.J."/>
            <person name="Martin F."/>
            <person name="Spatafora J.W."/>
        </authorList>
    </citation>
    <scope>NUCLEOTIDE SEQUENCE [LARGE SCALE GENOMIC DNA]</scope>
    <source>
        <strain evidence="2 3">OSC145934</strain>
    </source>
</reference>
<sequence length="202" mass="23742">MAACAFTDLLRYLRQVILQDSVELRPLFPQKQARSELHAPEDAPWEIQLRRAYPDVVEAVNRQTDTLQQGLHNIEAQFSRQIESLRASSNNQYESIRASLFPNPYMLSAAVPLQPVLSSRFLSSRLLSSRQSIRRRYLLPFIVHRQASLSRLLSLLSYRMNRELRTVRQLWDEWFTGLNSRPSIDQLNQEWGSRWRMDSKEL</sequence>
<dbReference type="OrthoDB" id="4325529at2759"/>
<organism evidence="2 3">
    <name type="scientific">Elaphomyces granulatus</name>
    <dbReference type="NCBI Taxonomy" id="519963"/>
    <lineage>
        <taxon>Eukaryota</taxon>
        <taxon>Fungi</taxon>
        <taxon>Dikarya</taxon>
        <taxon>Ascomycota</taxon>
        <taxon>Pezizomycotina</taxon>
        <taxon>Eurotiomycetes</taxon>
        <taxon>Eurotiomycetidae</taxon>
        <taxon>Eurotiales</taxon>
        <taxon>Elaphomycetaceae</taxon>
        <taxon>Elaphomyces</taxon>
    </lineage>
</organism>
<feature type="domain" description="Transcription activator GCR1-like" evidence="1">
    <location>
        <begin position="158"/>
        <end position="200"/>
    </location>
</feature>
<dbReference type="PANTHER" id="PTHR37784">
    <property type="entry name" value="PROTEIN MSN1"/>
    <property type="match status" value="1"/>
</dbReference>
<accession>A0A232M788</accession>
<dbReference type="InterPro" id="IPR052146">
    <property type="entry name" value="HOT1"/>
</dbReference>
<evidence type="ECO:0000313" key="2">
    <source>
        <dbReference type="EMBL" id="OXV12222.1"/>
    </source>
</evidence>
<keyword evidence="3" id="KW-1185">Reference proteome</keyword>
<name>A0A232M788_9EURO</name>
<dbReference type="Proteomes" id="UP000243515">
    <property type="component" value="Unassembled WGS sequence"/>
</dbReference>
<dbReference type="GO" id="GO:0000981">
    <property type="term" value="F:DNA-binding transcription factor activity, RNA polymerase II-specific"/>
    <property type="evidence" value="ECO:0007669"/>
    <property type="project" value="TreeGrafter"/>
</dbReference>
<dbReference type="GO" id="GO:0060963">
    <property type="term" value="P:positive regulation of ribosomal protein gene transcription by RNA polymerase II"/>
    <property type="evidence" value="ECO:0007669"/>
    <property type="project" value="TreeGrafter"/>
</dbReference>
<gene>
    <name evidence="2" type="ORF">Egran_00017</name>
</gene>
<dbReference type="AlphaFoldDB" id="A0A232M788"/>